<proteinExistence type="predicted"/>
<dbReference type="EMBL" id="FOMT01000004">
    <property type="protein sequence ID" value="SFE88288.1"/>
    <property type="molecule type" value="Genomic_DNA"/>
</dbReference>
<dbReference type="STRING" id="1045775.SAMN05216378_4445"/>
<feature type="domain" description="SsuA/THI5-like" evidence="2">
    <location>
        <begin position="50"/>
        <end position="254"/>
    </location>
</feature>
<keyword evidence="1" id="KW-0732">Signal</keyword>
<dbReference type="Pfam" id="PF09084">
    <property type="entry name" value="NMT1"/>
    <property type="match status" value="1"/>
</dbReference>
<accession>A0A1I2E732</accession>
<evidence type="ECO:0000256" key="1">
    <source>
        <dbReference type="SAM" id="SignalP"/>
    </source>
</evidence>
<gene>
    <name evidence="3" type="ORF">SAMN05216378_4445</name>
</gene>
<sequence length="331" mass="36324">MKKSLVWKAGMIAAVVGSLTACSNSGGSNAAFSPDKPAKVIQQMSWFAQPEMGGHFAALSGDIYKNAGLDVTIQQGGPQISNVQLVASGKVDFAMSQADEVILARQEGIPVVAVYADLQTNPQNLIFHKASGIKSIEDLNGHNVYVATGFPYWQYLAYKYKLNDVKIQAYNGSLAGFVADKNAVQQGYATNEPFVLKNQNIDVDWFLNADLGYNPYGNVVITTEKMIKENPELIKAYLKATTEGWDYYYEHGEEVNKVINSYNKDYALDHLAYAQGVAKDFVFGGDAASHGTGYMSEERWSTLLGQMKEAGLVTKDLKAEQFFTNDFLPAK</sequence>
<keyword evidence="4" id="KW-1185">Reference proteome</keyword>
<dbReference type="InterPro" id="IPR027939">
    <property type="entry name" value="NMT1/THI5"/>
</dbReference>
<dbReference type="RefSeq" id="WP_091188595.1">
    <property type="nucleotide sequence ID" value="NZ_FOMT01000004.1"/>
</dbReference>
<evidence type="ECO:0000313" key="3">
    <source>
        <dbReference type="EMBL" id="SFE88288.1"/>
    </source>
</evidence>
<reference evidence="4" key="1">
    <citation type="submission" date="2016-10" db="EMBL/GenBank/DDBJ databases">
        <authorList>
            <person name="Varghese N."/>
            <person name="Submissions S."/>
        </authorList>
    </citation>
    <scope>NUCLEOTIDE SEQUENCE [LARGE SCALE GENOMIC DNA]</scope>
    <source>
        <strain evidence="4">CGMCC 1.10784</strain>
    </source>
</reference>
<dbReference type="PANTHER" id="PTHR31528">
    <property type="entry name" value="4-AMINO-5-HYDROXYMETHYL-2-METHYLPYRIMIDINE PHOSPHATE SYNTHASE THI11-RELATED"/>
    <property type="match status" value="1"/>
</dbReference>
<dbReference type="InterPro" id="IPR015168">
    <property type="entry name" value="SsuA/THI5"/>
</dbReference>
<dbReference type="Gene3D" id="3.40.190.10">
    <property type="entry name" value="Periplasmic binding protein-like II"/>
    <property type="match status" value="2"/>
</dbReference>
<dbReference type="PANTHER" id="PTHR31528:SF3">
    <property type="entry name" value="THIAMINE BIOSYNTHESIS PROTEIN HI_0357-RELATED"/>
    <property type="match status" value="1"/>
</dbReference>
<dbReference type="PROSITE" id="PS51257">
    <property type="entry name" value="PROKAR_LIPOPROTEIN"/>
    <property type="match status" value="1"/>
</dbReference>
<organism evidence="3 4">
    <name type="scientific">Paenibacillus catalpae</name>
    <dbReference type="NCBI Taxonomy" id="1045775"/>
    <lineage>
        <taxon>Bacteria</taxon>
        <taxon>Bacillati</taxon>
        <taxon>Bacillota</taxon>
        <taxon>Bacilli</taxon>
        <taxon>Bacillales</taxon>
        <taxon>Paenibacillaceae</taxon>
        <taxon>Paenibacillus</taxon>
    </lineage>
</organism>
<feature type="signal peptide" evidence="1">
    <location>
        <begin position="1"/>
        <end position="30"/>
    </location>
</feature>
<dbReference type="SUPFAM" id="SSF53850">
    <property type="entry name" value="Periplasmic binding protein-like II"/>
    <property type="match status" value="1"/>
</dbReference>
<evidence type="ECO:0000313" key="4">
    <source>
        <dbReference type="Proteomes" id="UP000198855"/>
    </source>
</evidence>
<name>A0A1I2E732_9BACL</name>
<dbReference type="OrthoDB" id="9815602at2"/>
<protein>
    <submittedName>
        <fullName evidence="3">NitT/TauT family transport system substrate-binding protein</fullName>
    </submittedName>
</protein>
<evidence type="ECO:0000259" key="2">
    <source>
        <dbReference type="Pfam" id="PF09084"/>
    </source>
</evidence>
<feature type="chain" id="PRO_5011744411" evidence="1">
    <location>
        <begin position="31"/>
        <end position="331"/>
    </location>
</feature>
<dbReference type="GO" id="GO:0009228">
    <property type="term" value="P:thiamine biosynthetic process"/>
    <property type="evidence" value="ECO:0007669"/>
    <property type="project" value="InterPro"/>
</dbReference>
<dbReference type="AlphaFoldDB" id="A0A1I2E732"/>
<dbReference type="Proteomes" id="UP000198855">
    <property type="component" value="Unassembled WGS sequence"/>
</dbReference>